<organism evidence="5 6">
    <name type="scientific">Methylobacterium soli</name>
    <dbReference type="NCBI Taxonomy" id="553447"/>
    <lineage>
        <taxon>Bacteria</taxon>
        <taxon>Pseudomonadati</taxon>
        <taxon>Pseudomonadota</taxon>
        <taxon>Alphaproteobacteria</taxon>
        <taxon>Hyphomicrobiales</taxon>
        <taxon>Methylobacteriaceae</taxon>
        <taxon>Methylobacterium</taxon>
    </lineage>
</organism>
<dbReference type="PANTHER" id="PTHR43537:SF45">
    <property type="entry name" value="GNTR FAMILY REGULATORY PROTEIN"/>
    <property type="match status" value="1"/>
</dbReference>
<dbReference type="InterPro" id="IPR000524">
    <property type="entry name" value="Tscrpt_reg_HTH_GntR"/>
</dbReference>
<comment type="caution">
    <text evidence="5">The sequence shown here is derived from an EMBL/GenBank/DDBJ whole genome shotgun (WGS) entry which is preliminary data.</text>
</comment>
<dbReference type="SMART" id="SM00345">
    <property type="entry name" value="HTH_GNTR"/>
    <property type="match status" value="1"/>
</dbReference>
<protein>
    <submittedName>
        <fullName evidence="5">GntR family transcriptional regulator</fullName>
    </submittedName>
</protein>
<dbReference type="AlphaFoldDB" id="A0A6L3T245"/>
<feature type="domain" description="HTH gntR-type" evidence="4">
    <location>
        <begin position="8"/>
        <end position="75"/>
    </location>
</feature>
<dbReference type="Proteomes" id="UP000474159">
    <property type="component" value="Unassembled WGS sequence"/>
</dbReference>
<dbReference type="Gene3D" id="1.10.10.10">
    <property type="entry name" value="Winged helix-like DNA-binding domain superfamily/Winged helix DNA-binding domain"/>
    <property type="match status" value="1"/>
</dbReference>
<dbReference type="Pfam" id="PF00392">
    <property type="entry name" value="GntR"/>
    <property type="match status" value="1"/>
</dbReference>
<dbReference type="InterPro" id="IPR011711">
    <property type="entry name" value="GntR_C"/>
</dbReference>
<gene>
    <name evidence="5" type="ORF">F6X53_05050</name>
</gene>
<dbReference type="EMBL" id="VZZK01000004">
    <property type="protein sequence ID" value="KAB1080738.1"/>
    <property type="molecule type" value="Genomic_DNA"/>
</dbReference>
<dbReference type="InterPro" id="IPR036390">
    <property type="entry name" value="WH_DNA-bd_sf"/>
</dbReference>
<keyword evidence="6" id="KW-1185">Reference proteome</keyword>
<keyword evidence="3" id="KW-0804">Transcription</keyword>
<name>A0A6L3T245_9HYPH</name>
<dbReference type="InterPro" id="IPR036388">
    <property type="entry name" value="WH-like_DNA-bd_sf"/>
</dbReference>
<dbReference type="SUPFAM" id="SSF48008">
    <property type="entry name" value="GntR ligand-binding domain-like"/>
    <property type="match status" value="1"/>
</dbReference>
<dbReference type="GO" id="GO:0003677">
    <property type="term" value="F:DNA binding"/>
    <property type="evidence" value="ECO:0007669"/>
    <property type="project" value="UniProtKB-KW"/>
</dbReference>
<evidence type="ECO:0000256" key="2">
    <source>
        <dbReference type="ARBA" id="ARBA00023125"/>
    </source>
</evidence>
<evidence type="ECO:0000259" key="4">
    <source>
        <dbReference type="PROSITE" id="PS50949"/>
    </source>
</evidence>
<evidence type="ECO:0000256" key="1">
    <source>
        <dbReference type="ARBA" id="ARBA00023015"/>
    </source>
</evidence>
<dbReference type="PANTHER" id="PTHR43537">
    <property type="entry name" value="TRANSCRIPTIONAL REGULATOR, GNTR FAMILY"/>
    <property type="match status" value="1"/>
</dbReference>
<sequence length="217" mass="23987">MGLPGEADSQVRQAYLALEERIATLALAPGQVLSETSLAAMLGLGRTPVREALQQLAREGLVAVHPKRGVVITEIDVKRQLKMLELRRYLERYVVEAAATHATAAERRRFCEIADLMDDAGARGDGEAFLALDREFNLLLLTSAGNEFATNAMKLIQGLARRFWYAYGDNANLGETTRLHAGIARCVAAQEREPATKYLDSLIDNVEEFTRSTLNIR</sequence>
<dbReference type="OrthoDB" id="9806293at2"/>
<dbReference type="SUPFAM" id="SSF46785">
    <property type="entry name" value="Winged helix' DNA-binding domain"/>
    <property type="match status" value="1"/>
</dbReference>
<dbReference type="GO" id="GO:0003700">
    <property type="term" value="F:DNA-binding transcription factor activity"/>
    <property type="evidence" value="ECO:0007669"/>
    <property type="project" value="InterPro"/>
</dbReference>
<keyword evidence="1" id="KW-0805">Transcription regulation</keyword>
<evidence type="ECO:0000313" key="5">
    <source>
        <dbReference type="EMBL" id="KAB1080738.1"/>
    </source>
</evidence>
<dbReference type="PRINTS" id="PR00035">
    <property type="entry name" value="HTHGNTR"/>
</dbReference>
<dbReference type="InterPro" id="IPR008920">
    <property type="entry name" value="TF_FadR/GntR_C"/>
</dbReference>
<accession>A0A6L3T245</accession>
<dbReference type="Gene3D" id="1.20.120.530">
    <property type="entry name" value="GntR ligand-binding domain-like"/>
    <property type="match status" value="1"/>
</dbReference>
<keyword evidence="2" id="KW-0238">DNA-binding</keyword>
<dbReference type="SMART" id="SM00895">
    <property type="entry name" value="FCD"/>
    <property type="match status" value="1"/>
</dbReference>
<evidence type="ECO:0000313" key="6">
    <source>
        <dbReference type="Proteomes" id="UP000474159"/>
    </source>
</evidence>
<dbReference type="PROSITE" id="PS50949">
    <property type="entry name" value="HTH_GNTR"/>
    <property type="match status" value="1"/>
</dbReference>
<proteinExistence type="predicted"/>
<reference evidence="5 6" key="1">
    <citation type="submission" date="2019-09" db="EMBL/GenBank/DDBJ databases">
        <title>YIM 48816 draft genome.</title>
        <authorList>
            <person name="Jiang L."/>
        </authorList>
    </citation>
    <scope>NUCLEOTIDE SEQUENCE [LARGE SCALE GENOMIC DNA]</scope>
    <source>
        <strain evidence="5 6">YIM 48816</strain>
    </source>
</reference>
<dbReference type="CDD" id="cd07377">
    <property type="entry name" value="WHTH_GntR"/>
    <property type="match status" value="1"/>
</dbReference>
<dbReference type="Pfam" id="PF07729">
    <property type="entry name" value="FCD"/>
    <property type="match status" value="1"/>
</dbReference>
<evidence type="ECO:0000256" key="3">
    <source>
        <dbReference type="ARBA" id="ARBA00023163"/>
    </source>
</evidence>